<name>A0AA39XCV2_9PEZI</name>
<proteinExistence type="predicted"/>
<feature type="compositionally biased region" description="Basic and acidic residues" evidence="1">
    <location>
        <begin position="413"/>
        <end position="428"/>
    </location>
</feature>
<accession>A0AA39XCV2</accession>
<feature type="compositionally biased region" description="Basic and acidic residues" evidence="1">
    <location>
        <begin position="384"/>
        <end position="398"/>
    </location>
</feature>
<dbReference type="AlphaFoldDB" id="A0AA39XCV2"/>
<evidence type="ECO:0000256" key="1">
    <source>
        <dbReference type="SAM" id="MobiDB-lite"/>
    </source>
</evidence>
<dbReference type="Gene3D" id="3.30.160.20">
    <property type="match status" value="1"/>
</dbReference>
<feature type="compositionally biased region" description="Basic and acidic residues" evidence="1">
    <location>
        <begin position="465"/>
        <end position="475"/>
    </location>
</feature>
<sequence length="481" mass="51813">MPTNDISGVDVSQKNRLLAIIRESQRTGHPMPSPQSTTGISAGGDCKMGNTADQIGPSRAPPRQGVAGVAQKLPLGGAPQPIPSIAKLVPTTPGVFGTSTVLPHRGPSMSGANGYANVHEWVAANGSQQVPRGPSQMQASPRLPQPLAKAPVRTGANRMPITAPTNVHITGRPTQSTYQWSVTTSVKAKPEASKAPTVSLSGQAPVETLSKVCQRRHHNLEWKKEMTTTGLYSFSVWADGKVYRAPKAYREEREAKMAAAKVALAGLGITPWAGDSALQASAASANKLPLGFVFKGGDIFFTPSNLNKTSATTGGPTATNGNKTAPDTKGNGNAKEEELKSILKRLQTIFGSELKDRSRDPPPVAKAFLEGLSVGSRIAFGNMDSKEVPRGKENQRPRHDLHRPTRRTRSRSPSRDLRRTYRERDRESSQTTCIKQEVLSSPSAARGNSVTRDTRPVGRGNGFPTDRRWEHDKYSPRYSRA</sequence>
<feature type="compositionally biased region" description="Basic residues" evidence="1">
    <location>
        <begin position="399"/>
        <end position="412"/>
    </location>
</feature>
<dbReference type="Proteomes" id="UP001175000">
    <property type="component" value="Unassembled WGS sequence"/>
</dbReference>
<feature type="region of interest" description="Disordered" evidence="1">
    <location>
        <begin position="380"/>
        <end position="481"/>
    </location>
</feature>
<reference evidence="2" key="1">
    <citation type="submission" date="2023-06" db="EMBL/GenBank/DDBJ databases">
        <title>Genome-scale phylogeny and comparative genomics of the fungal order Sordariales.</title>
        <authorList>
            <consortium name="Lawrence Berkeley National Laboratory"/>
            <person name="Hensen N."/>
            <person name="Bonometti L."/>
            <person name="Westerberg I."/>
            <person name="Brannstrom I.O."/>
            <person name="Guillou S."/>
            <person name="Cros-Aarteil S."/>
            <person name="Calhoun S."/>
            <person name="Haridas S."/>
            <person name="Kuo A."/>
            <person name="Mondo S."/>
            <person name="Pangilinan J."/>
            <person name="Riley R."/>
            <person name="Labutti K."/>
            <person name="Andreopoulos B."/>
            <person name="Lipzen A."/>
            <person name="Chen C."/>
            <person name="Yanf M."/>
            <person name="Daum C."/>
            <person name="Ng V."/>
            <person name="Clum A."/>
            <person name="Steindorff A."/>
            <person name="Ohm R."/>
            <person name="Martin F."/>
            <person name="Silar P."/>
            <person name="Natvig D."/>
            <person name="Lalanne C."/>
            <person name="Gautier V."/>
            <person name="Ament-Velasquez S.L."/>
            <person name="Kruys A."/>
            <person name="Hutchinson M.I."/>
            <person name="Powell A.J."/>
            <person name="Barry K."/>
            <person name="Miller A.N."/>
            <person name="Grigoriev I.V."/>
            <person name="Debuchy R."/>
            <person name="Gladieux P."/>
            <person name="Thoren M.H."/>
            <person name="Johannesson H."/>
        </authorList>
    </citation>
    <scope>NUCLEOTIDE SEQUENCE</scope>
    <source>
        <strain evidence="2">CBS 606.72</strain>
    </source>
</reference>
<gene>
    <name evidence="2" type="ORF">B0T14DRAFT_559369</name>
</gene>
<protein>
    <submittedName>
        <fullName evidence="2">Uncharacterized protein</fullName>
    </submittedName>
</protein>
<feature type="compositionally biased region" description="Polar residues" evidence="1">
    <location>
        <begin position="430"/>
        <end position="451"/>
    </location>
</feature>
<evidence type="ECO:0000313" key="2">
    <source>
        <dbReference type="EMBL" id="KAK0631584.1"/>
    </source>
</evidence>
<dbReference type="SUPFAM" id="SSF54768">
    <property type="entry name" value="dsRNA-binding domain-like"/>
    <property type="match status" value="1"/>
</dbReference>
<feature type="region of interest" description="Disordered" evidence="1">
    <location>
        <begin position="310"/>
        <end position="335"/>
    </location>
</feature>
<feature type="compositionally biased region" description="Low complexity" evidence="1">
    <location>
        <begin position="310"/>
        <end position="325"/>
    </location>
</feature>
<organism evidence="2 3">
    <name type="scientific">Immersiella caudata</name>
    <dbReference type="NCBI Taxonomy" id="314043"/>
    <lineage>
        <taxon>Eukaryota</taxon>
        <taxon>Fungi</taxon>
        <taxon>Dikarya</taxon>
        <taxon>Ascomycota</taxon>
        <taxon>Pezizomycotina</taxon>
        <taxon>Sordariomycetes</taxon>
        <taxon>Sordariomycetidae</taxon>
        <taxon>Sordariales</taxon>
        <taxon>Lasiosphaeriaceae</taxon>
        <taxon>Immersiella</taxon>
    </lineage>
</organism>
<comment type="caution">
    <text evidence="2">The sequence shown here is derived from an EMBL/GenBank/DDBJ whole genome shotgun (WGS) entry which is preliminary data.</text>
</comment>
<dbReference type="EMBL" id="JAULSU010000001">
    <property type="protein sequence ID" value="KAK0631584.1"/>
    <property type="molecule type" value="Genomic_DNA"/>
</dbReference>
<evidence type="ECO:0000313" key="3">
    <source>
        <dbReference type="Proteomes" id="UP001175000"/>
    </source>
</evidence>
<feature type="region of interest" description="Disordered" evidence="1">
    <location>
        <begin position="24"/>
        <end position="66"/>
    </location>
</feature>
<keyword evidence="3" id="KW-1185">Reference proteome</keyword>